<organism evidence="1 2">
    <name type="scientific">Moniliophthora roreri</name>
    <name type="common">Frosty pod rot fungus</name>
    <name type="synonym">Monilia roreri</name>
    <dbReference type="NCBI Taxonomy" id="221103"/>
    <lineage>
        <taxon>Eukaryota</taxon>
        <taxon>Fungi</taxon>
        <taxon>Dikarya</taxon>
        <taxon>Basidiomycota</taxon>
        <taxon>Agaricomycotina</taxon>
        <taxon>Agaricomycetes</taxon>
        <taxon>Agaricomycetidae</taxon>
        <taxon>Agaricales</taxon>
        <taxon>Marasmiineae</taxon>
        <taxon>Marasmiaceae</taxon>
        <taxon>Moniliophthora</taxon>
    </lineage>
</organism>
<evidence type="ECO:0000313" key="2">
    <source>
        <dbReference type="Proteomes" id="UP000054988"/>
    </source>
</evidence>
<name>A0A0W0G2W8_MONRR</name>
<sequence>MLQFLLATGQCLCYLLQPPYTP</sequence>
<dbReference type="EMBL" id="LATX01001274">
    <property type="protein sequence ID" value="KTB42924.1"/>
    <property type="molecule type" value="Genomic_DNA"/>
</dbReference>
<accession>A0A0W0G2W8</accession>
<gene>
    <name evidence="1" type="ORF">WG66_4499</name>
</gene>
<reference evidence="1 2" key="1">
    <citation type="submission" date="2015-12" db="EMBL/GenBank/DDBJ databases">
        <title>Draft genome sequence of Moniliophthora roreri, the causal agent of frosty pod rot of cacao.</title>
        <authorList>
            <person name="Aime M.C."/>
            <person name="Diaz-Valderrama J.R."/>
            <person name="Kijpornyongpan T."/>
            <person name="Phillips-Mora W."/>
        </authorList>
    </citation>
    <scope>NUCLEOTIDE SEQUENCE [LARGE SCALE GENOMIC DNA]</scope>
    <source>
        <strain evidence="1 2">MCA 2952</strain>
    </source>
</reference>
<protein>
    <submittedName>
        <fullName evidence="1">Uncharacterized protein</fullName>
    </submittedName>
</protein>
<dbReference type="Proteomes" id="UP000054988">
    <property type="component" value="Unassembled WGS sequence"/>
</dbReference>
<comment type="caution">
    <text evidence="1">The sequence shown here is derived from an EMBL/GenBank/DDBJ whole genome shotgun (WGS) entry which is preliminary data.</text>
</comment>
<evidence type="ECO:0000313" key="1">
    <source>
        <dbReference type="EMBL" id="KTB42924.1"/>
    </source>
</evidence>
<dbReference type="AlphaFoldDB" id="A0A0W0G2W8"/>
<proteinExistence type="predicted"/>